<dbReference type="GO" id="GO:0070069">
    <property type="term" value="C:cytochrome complex"/>
    <property type="evidence" value="ECO:0007669"/>
    <property type="project" value="TreeGrafter"/>
</dbReference>
<dbReference type="GO" id="GO:0019646">
    <property type="term" value="P:aerobic electron transport chain"/>
    <property type="evidence" value="ECO:0007669"/>
    <property type="project" value="TreeGrafter"/>
</dbReference>
<feature type="transmembrane region" description="Helical" evidence="7">
    <location>
        <begin position="190"/>
        <end position="213"/>
    </location>
</feature>
<dbReference type="EMBL" id="VOSW01000003">
    <property type="protein sequence ID" value="KAE8761488.1"/>
    <property type="molecule type" value="Genomic_DNA"/>
</dbReference>
<gene>
    <name evidence="8" type="primary">cydB</name>
    <name evidence="8" type="ORF">FSO04_02615</name>
</gene>
<evidence type="ECO:0000313" key="8">
    <source>
        <dbReference type="EMBL" id="KAE8761488.1"/>
    </source>
</evidence>
<feature type="transmembrane region" description="Helical" evidence="7">
    <location>
        <begin position="219"/>
        <end position="243"/>
    </location>
</feature>
<keyword evidence="3" id="KW-1003">Cell membrane</keyword>
<dbReference type="Pfam" id="PF02322">
    <property type="entry name" value="Cyt_bd_oxida_II"/>
    <property type="match status" value="1"/>
</dbReference>
<dbReference type="Proteomes" id="UP000463700">
    <property type="component" value="Unassembled WGS sequence"/>
</dbReference>
<name>A0A6N6WNF7_9BURK</name>
<comment type="caution">
    <text evidence="8">The sequence shown here is derived from an EMBL/GenBank/DDBJ whole genome shotgun (WGS) entry which is preliminary data.</text>
</comment>
<feature type="transmembrane region" description="Helical" evidence="7">
    <location>
        <begin position="155"/>
        <end position="178"/>
    </location>
</feature>
<evidence type="ECO:0000313" key="9">
    <source>
        <dbReference type="Proteomes" id="UP000463700"/>
    </source>
</evidence>
<feature type="transmembrane region" description="Helical" evidence="7">
    <location>
        <begin position="294"/>
        <end position="314"/>
    </location>
</feature>
<dbReference type="GO" id="GO:0009055">
    <property type="term" value="F:electron transfer activity"/>
    <property type="evidence" value="ECO:0007669"/>
    <property type="project" value="TreeGrafter"/>
</dbReference>
<protein>
    <submittedName>
        <fullName evidence="8">Cytochrome d ubiquinol oxidase subunit II</fullName>
    </submittedName>
</protein>
<keyword evidence="4 7" id="KW-0812">Transmembrane</keyword>
<evidence type="ECO:0000256" key="6">
    <source>
        <dbReference type="ARBA" id="ARBA00023136"/>
    </source>
</evidence>
<dbReference type="InterPro" id="IPR003317">
    <property type="entry name" value="Cyt-d_oxidase_su2"/>
</dbReference>
<keyword evidence="5 7" id="KW-1133">Transmembrane helix</keyword>
<feature type="transmembrane region" description="Helical" evidence="7">
    <location>
        <begin position="255"/>
        <end position="274"/>
    </location>
</feature>
<proteinExistence type="inferred from homology"/>
<evidence type="ECO:0000256" key="2">
    <source>
        <dbReference type="ARBA" id="ARBA00007543"/>
    </source>
</evidence>
<sequence length="330" mass="34970">MILPLLSALFTAFALSLYVLLDGFDLGVGALLLLQSDERLRDRMVDSIMPTWDGNETWLIMAGVALLAAFPIAYGVLLPAFYIPLIVMLLALGLRGVSFEFRYQIEKGRRFWDAAFGVGSIVAALMQGLIVGGLIQGVSVVGDSFGGSVFDVFRPFPALTAIAVLAGYIVLGAGWLHLKATAALREFAERCLRLAVPGFVCLAAAACAAAAWVQPGIRAAWAAHTIALVLITVLFLGVTAALLRAIGGRADGRPFFLALALFVLGVAGLGFGIFPDIVPFRLTLWAAASATLSHVFLLIGAVIVTPVVLAYSAFAYRTFHGKTPEAGWEA</sequence>
<evidence type="ECO:0000256" key="7">
    <source>
        <dbReference type="SAM" id="Phobius"/>
    </source>
</evidence>
<dbReference type="AlphaFoldDB" id="A0A6N6WNF7"/>
<evidence type="ECO:0000256" key="5">
    <source>
        <dbReference type="ARBA" id="ARBA00022989"/>
    </source>
</evidence>
<evidence type="ECO:0000256" key="4">
    <source>
        <dbReference type="ARBA" id="ARBA00022692"/>
    </source>
</evidence>
<evidence type="ECO:0000256" key="3">
    <source>
        <dbReference type="ARBA" id="ARBA00022475"/>
    </source>
</evidence>
<feature type="transmembrane region" description="Helical" evidence="7">
    <location>
        <begin position="80"/>
        <end position="99"/>
    </location>
</feature>
<dbReference type="GO" id="GO:0005886">
    <property type="term" value="C:plasma membrane"/>
    <property type="evidence" value="ECO:0007669"/>
    <property type="project" value="UniProtKB-SubCell"/>
</dbReference>
<feature type="transmembrane region" description="Helical" evidence="7">
    <location>
        <begin position="111"/>
        <end position="135"/>
    </location>
</feature>
<accession>A0A6N6WNF7</accession>
<comment type="subcellular location">
    <subcellularLocation>
        <location evidence="1">Cell membrane</location>
        <topology evidence="1">Multi-pass membrane protein</topology>
    </subcellularLocation>
</comment>
<dbReference type="RefSeq" id="WP_154558211.1">
    <property type="nucleotide sequence ID" value="NZ_JAQQFJ010000007.1"/>
</dbReference>
<evidence type="ECO:0000256" key="1">
    <source>
        <dbReference type="ARBA" id="ARBA00004651"/>
    </source>
</evidence>
<dbReference type="PANTHER" id="PTHR43141">
    <property type="entry name" value="CYTOCHROME BD2 SUBUNIT II"/>
    <property type="match status" value="1"/>
</dbReference>
<feature type="transmembrane region" description="Helical" evidence="7">
    <location>
        <begin position="6"/>
        <end position="34"/>
    </location>
</feature>
<reference evidence="8 9" key="1">
    <citation type="journal article" date="2020" name="Int. J. Syst. Evol. Microbiol.">
        <title>Paraburkholderia madseniana sp. nov., a phenolic acid-degrading bacterium isolated from acidic forest soil.</title>
        <authorList>
            <person name="Wilhelm R.C."/>
            <person name="Murphy S.J.L."/>
            <person name="Feriancek N.M."/>
            <person name="Karasz D.C."/>
            <person name="DeRito C.M."/>
            <person name="Newman J.D."/>
            <person name="Buckley D.H."/>
        </authorList>
    </citation>
    <scope>NUCLEOTIDE SEQUENCE [LARGE SCALE GENOMIC DNA]</scope>
    <source>
        <strain evidence="8 9">RP11</strain>
    </source>
</reference>
<dbReference type="PANTHER" id="PTHR43141:SF4">
    <property type="entry name" value="CYTOCHROME BD2 SUBUNIT II"/>
    <property type="match status" value="1"/>
</dbReference>
<dbReference type="OrthoDB" id="9776710at2"/>
<comment type="similarity">
    <text evidence="2">Belongs to the cytochrome ubiquinol oxidase subunit 2 family.</text>
</comment>
<dbReference type="GO" id="GO:0016682">
    <property type="term" value="F:oxidoreductase activity, acting on diphenols and related substances as donors, oxygen as acceptor"/>
    <property type="evidence" value="ECO:0007669"/>
    <property type="project" value="TreeGrafter"/>
</dbReference>
<dbReference type="NCBIfam" id="TIGR00203">
    <property type="entry name" value="cydB"/>
    <property type="match status" value="1"/>
</dbReference>
<keyword evidence="6 7" id="KW-0472">Membrane</keyword>
<organism evidence="8 9">
    <name type="scientific">Paraburkholderia madseniana</name>
    <dbReference type="NCBI Taxonomy" id="2599607"/>
    <lineage>
        <taxon>Bacteria</taxon>
        <taxon>Pseudomonadati</taxon>
        <taxon>Pseudomonadota</taxon>
        <taxon>Betaproteobacteria</taxon>
        <taxon>Burkholderiales</taxon>
        <taxon>Burkholderiaceae</taxon>
        <taxon>Paraburkholderia</taxon>
    </lineage>
</organism>